<keyword evidence="3" id="KW-1185">Reference proteome</keyword>
<name>A0A6H2H8U1_9BURK</name>
<feature type="transmembrane region" description="Helical" evidence="1">
    <location>
        <begin position="40"/>
        <end position="59"/>
    </location>
</feature>
<dbReference type="AlphaFoldDB" id="A0A6H2H8U1"/>
<dbReference type="KEGG" id="pvac:HC248_01591"/>
<keyword evidence="1" id="KW-0472">Membrane</keyword>
<organism evidence="2 3">
    <name type="scientific">Polaromonas vacuolata</name>
    <dbReference type="NCBI Taxonomy" id="37448"/>
    <lineage>
        <taxon>Bacteria</taxon>
        <taxon>Pseudomonadati</taxon>
        <taxon>Pseudomonadota</taxon>
        <taxon>Betaproteobacteria</taxon>
        <taxon>Burkholderiales</taxon>
        <taxon>Comamonadaceae</taxon>
        <taxon>Polaromonas</taxon>
    </lineage>
</organism>
<gene>
    <name evidence="2" type="ORF">HC248_01591</name>
</gene>
<reference evidence="2 3" key="1">
    <citation type="submission" date="2020-04" db="EMBL/GenBank/DDBJ databases">
        <title>Complete genome of a Psychrophilic, Marine, Gas Vacuolate Bacterium Polaromonas vacuolata KCTC 22033T.</title>
        <authorList>
            <person name="Hwang K."/>
            <person name="Kim K.M."/>
        </authorList>
    </citation>
    <scope>NUCLEOTIDE SEQUENCE [LARGE SCALE GENOMIC DNA]</scope>
    <source>
        <strain evidence="2 3">KCTC 22033</strain>
    </source>
</reference>
<keyword evidence="1" id="KW-0812">Transmembrane</keyword>
<dbReference type="Proteomes" id="UP000502041">
    <property type="component" value="Chromosome"/>
</dbReference>
<feature type="transmembrane region" description="Helical" evidence="1">
    <location>
        <begin position="9"/>
        <end position="28"/>
    </location>
</feature>
<evidence type="ECO:0000313" key="3">
    <source>
        <dbReference type="Proteomes" id="UP000502041"/>
    </source>
</evidence>
<proteinExistence type="predicted"/>
<dbReference type="EMBL" id="CP051461">
    <property type="protein sequence ID" value="QJC56289.1"/>
    <property type="molecule type" value="Genomic_DNA"/>
</dbReference>
<accession>A0A6H2H8U1</accession>
<keyword evidence="1" id="KW-1133">Transmembrane helix</keyword>
<evidence type="ECO:0000313" key="2">
    <source>
        <dbReference type="EMBL" id="QJC56289.1"/>
    </source>
</evidence>
<sequence>MGIGLNQSIFMYLVVIAWLYVVLMMSVAEATNSTGTVLGALVTFILYGMLPISIVVYLMRAPARNKAIKARAAAEHAQNQALALKIQAEPNKSAQGADYKK</sequence>
<protein>
    <submittedName>
        <fullName evidence="2">Uncharacterized protein</fullName>
    </submittedName>
</protein>
<evidence type="ECO:0000256" key="1">
    <source>
        <dbReference type="SAM" id="Phobius"/>
    </source>
</evidence>